<dbReference type="PANTHER" id="PTHR11630">
    <property type="entry name" value="DNA REPLICATION LICENSING FACTOR MCM FAMILY MEMBER"/>
    <property type="match status" value="1"/>
</dbReference>
<dbReference type="PROSITE" id="PS00847">
    <property type="entry name" value="MCM_1"/>
    <property type="match status" value="1"/>
</dbReference>
<feature type="non-terminal residue" evidence="7">
    <location>
        <position position="1"/>
    </location>
</feature>
<sequence length="361" mass="40180">SAVGLTASVHKDPLTREWTLEGGALVLADRGVCLIDEFDKMNEQDRTSIHEAMEQQSISVSKAGIVTSLQARCSVIAAANPIGGRYDSSCTLVENVDLTDPILQRFDCLCVLQDVVDPVADERLASFVTESHMMSRSRGGGGSVTGSAAGGSEGETRLIPQSLLKKYIQYARANCRPALRGGTFDQEKIASLYVQLRKESTSSGGVPIAVRHIESIMRMAEAHAKMHLRDYVRDDDMDASISMMLESFITAQKFSVRRSLRRSFAKYMSSGEDRVHLLLHILQDMMRNEAMYQTVKRQQQGRNADDLPEVLEVPLDEFEGRARDRRIYDVAEFCRGQAFEEAGYSLDTRRRLIVRSFNGAA</sequence>
<dbReference type="InterPro" id="IPR027417">
    <property type="entry name" value="P-loop_NTPase"/>
</dbReference>
<protein>
    <recommendedName>
        <fullName evidence="1">DNA helicase</fullName>
        <ecNumber evidence="1">3.6.4.12</ecNumber>
    </recommendedName>
</protein>
<evidence type="ECO:0000256" key="3">
    <source>
        <dbReference type="ARBA" id="ARBA00022840"/>
    </source>
</evidence>
<dbReference type="GO" id="GO:1902975">
    <property type="term" value="P:mitotic DNA replication initiation"/>
    <property type="evidence" value="ECO:0007669"/>
    <property type="project" value="TreeGrafter"/>
</dbReference>
<evidence type="ECO:0000256" key="4">
    <source>
        <dbReference type="ARBA" id="ARBA00023125"/>
    </source>
</evidence>
<dbReference type="GO" id="GO:0003697">
    <property type="term" value="F:single-stranded DNA binding"/>
    <property type="evidence" value="ECO:0007669"/>
    <property type="project" value="TreeGrafter"/>
</dbReference>
<dbReference type="Pfam" id="PF17855">
    <property type="entry name" value="MCM_lid"/>
    <property type="match status" value="1"/>
</dbReference>
<dbReference type="AlphaFoldDB" id="K0TQW8"/>
<dbReference type="EC" id="3.6.4.12" evidence="1"/>
<dbReference type="InterPro" id="IPR031327">
    <property type="entry name" value="MCM"/>
</dbReference>
<dbReference type="SMART" id="SM00350">
    <property type="entry name" value="MCM"/>
    <property type="match status" value="1"/>
</dbReference>
<keyword evidence="4 5" id="KW-0238">DNA-binding</keyword>
<keyword evidence="3 5" id="KW-0067">ATP-binding</keyword>
<dbReference type="OrthoDB" id="844at2759"/>
<dbReference type="Pfam" id="PF00493">
    <property type="entry name" value="MCM"/>
    <property type="match status" value="1"/>
</dbReference>
<dbReference type="GO" id="GO:0000727">
    <property type="term" value="P:double-strand break repair via break-induced replication"/>
    <property type="evidence" value="ECO:0007669"/>
    <property type="project" value="TreeGrafter"/>
</dbReference>
<dbReference type="GO" id="GO:0042555">
    <property type="term" value="C:MCM complex"/>
    <property type="evidence" value="ECO:0007669"/>
    <property type="project" value="TreeGrafter"/>
</dbReference>
<dbReference type="Pfam" id="PF23669">
    <property type="entry name" value="WHD_MCM2"/>
    <property type="match status" value="1"/>
</dbReference>
<dbReference type="GO" id="GO:0005634">
    <property type="term" value="C:nucleus"/>
    <property type="evidence" value="ECO:0007669"/>
    <property type="project" value="TreeGrafter"/>
</dbReference>
<dbReference type="eggNOG" id="KOG0477">
    <property type="taxonomic scope" value="Eukaryota"/>
</dbReference>
<evidence type="ECO:0000313" key="8">
    <source>
        <dbReference type="Proteomes" id="UP000266841"/>
    </source>
</evidence>
<organism evidence="7 8">
    <name type="scientific">Thalassiosira oceanica</name>
    <name type="common">Marine diatom</name>
    <dbReference type="NCBI Taxonomy" id="159749"/>
    <lineage>
        <taxon>Eukaryota</taxon>
        <taxon>Sar</taxon>
        <taxon>Stramenopiles</taxon>
        <taxon>Ochrophyta</taxon>
        <taxon>Bacillariophyta</taxon>
        <taxon>Coscinodiscophyceae</taxon>
        <taxon>Thalassiosirophycidae</taxon>
        <taxon>Thalassiosirales</taxon>
        <taxon>Thalassiosiraceae</taxon>
        <taxon>Thalassiosira</taxon>
    </lineage>
</organism>
<evidence type="ECO:0000313" key="7">
    <source>
        <dbReference type="EMBL" id="EJK76772.1"/>
    </source>
</evidence>
<keyword evidence="8" id="KW-1185">Reference proteome</keyword>
<dbReference type="InterPro" id="IPR018525">
    <property type="entry name" value="MCM_CS"/>
</dbReference>
<proteinExistence type="inferred from homology"/>
<dbReference type="Gene3D" id="3.40.50.300">
    <property type="entry name" value="P-loop containing nucleotide triphosphate hydrolases"/>
    <property type="match status" value="1"/>
</dbReference>
<feature type="domain" description="MCM C-terminal AAA(+) ATPase" evidence="6">
    <location>
        <begin position="1"/>
        <end position="128"/>
    </location>
</feature>
<dbReference type="GO" id="GO:0017116">
    <property type="term" value="F:single-stranded DNA helicase activity"/>
    <property type="evidence" value="ECO:0007669"/>
    <property type="project" value="TreeGrafter"/>
</dbReference>
<dbReference type="SUPFAM" id="SSF52540">
    <property type="entry name" value="P-loop containing nucleoside triphosphate hydrolases"/>
    <property type="match status" value="1"/>
</dbReference>
<evidence type="ECO:0000256" key="1">
    <source>
        <dbReference type="ARBA" id="ARBA00012551"/>
    </source>
</evidence>
<dbReference type="EMBL" id="AGNL01001717">
    <property type="protein sequence ID" value="EJK76772.1"/>
    <property type="molecule type" value="Genomic_DNA"/>
</dbReference>
<dbReference type="PROSITE" id="PS50051">
    <property type="entry name" value="MCM_2"/>
    <property type="match status" value="1"/>
</dbReference>
<evidence type="ECO:0000256" key="2">
    <source>
        <dbReference type="ARBA" id="ARBA00022741"/>
    </source>
</evidence>
<evidence type="ECO:0000259" key="6">
    <source>
        <dbReference type="PROSITE" id="PS50051"/>
    </source>
</evidence>
<dbReference type="InterPro" id="IPR059098">
    <property type="entry name" value="WHD_MCM2"/>
</dbReference>
<dbReference type="InterPro" id="IPR041562">
    <property type="entry name" value="MCM_lid"/>
</dbReference>
<dbReference type="GO" id="GO:0005524">
    <property type="term" value="F:ATP binding"/>
    <property type="evidence" value="ECO:0007669"/>
    <property type="project" value="UniProtKB-KW"/>
</dbReference>
<evidence type="ECO:0000256" key="5">
    <source>
        <dbReference type="RuleBase" id="RU004070"/>
    </source>
</evidence>
<gene>
    <name evidence="7" type="ORF">THAOC_01447</name>
</gene>
<dbReference type="InterPro" id="IPR001208">
    <property type="entry name" value="MCM_dom"/>
</dbReference>
<dbReference type="Proteomes" id="UP000266841">
    <property type="component" value="Unassembled WGS sequence"/>
</dbReference>
<reference evidence="7 8" key="1">
    <citation type="journal article" date="2012" name="Genome Biol.">
        <title>Genome and low-iron response of an oceanic diatom adapted to chronic iron limitation.</title>
        <authorList>
            <person name="Lommer M."/>
            <person name="Specht M."/>
            <person name="Roy A.S."/>
            <person name="Kraemer L."/>
            <person name="Andreson R."/>
            <person name="Gutowska M.A."/>
            <person name="Wolf J."/>
            <person name="Bergner S.V."/>
            <person name="Schilhabel M.B."/>
            <person name="Klostermeier U.C."/>
            <person name="Beiko R.G."/>
            <person name="Rosenstiel P."/>
            <person name="Hippler M."/>
            <person name="Laroche J."/>
        </authorList>
    </citation>
    <scope>NUCLEOTIDE SEQUENCE [LARGE SCALE GENOMIC DNA]</scope>
    <source>
        <strain evidence="7 8">CCMP1005</strain>
    </source>
</reference>
<dbReference type="GO" id="GO:0043138">
    <property type="term" value="F:3'-5' DNA helicase activity"/>
    <property type="evidence" value="ECO:0007669"/>
    <property type="project" value="TreeGrafter"/>
</dbReference>
<accession>K0TQW8</accession>
<dbReference type="PRINTS" id="PR01657">
    <property type="entry name" value="MCMFAMILY"/>
</dbReference>
<comment type="caution">
    <text evidence="7">The sequence shown here is derived from an EMBL/GenBank/DDBJ whole genome shotgun (WGS) entry which is preliminary data.</text>
</comment>
<keyword evidence="2 5" id="KW-0547">Nucleotide-binding</keyword>
<dbReference type="OMA" id="PIMCENI"/>
<dbReference type="PANTHER" id="PTHR11630:SF44">
    <property type="entry name" value="DNA REPLICATION LICENSING FACTOR MCM2"/>
    <property type="match status" value="1"/>
</dbReference>
<comment type="similarity">
    <text evidence="5">Belongs to the MCM family.</text>
</comment>
<name>K0TQW8_THAOC</name>